<reference evidence="2 3" key="1">
    <citation type="submission" date="2023-07" db="EMBL/GenBank/DDBJ databases">
        <title>Sequencing the genomes of 1000 actinobacteria strains.</title>
        <authorList>
            <person name="Klenk H.-P."/>
        </authorList>
    </citation>
    <scope>NUCLEOTIDE SEQUENCE [LARGE SCALE GENOMIC DNA]</scope>
    <source>
        <strain evidence="2 3">DSM 45554</strain>
    </source>
</reference>
<protein>
    <submittedName>
        <fullName evidence="2">Raffinose/stachyose/melibiose transport system substrate-binding protein</fullName>
    </submittedName>
</protein>
<comment type="caution">
    <text evidence="2">The sequence shown here is derived from an EMBL/GenBank/DDBJ whole genome shotgun (WGS) entry which is preliminary data.</text>
</comment>
<dbReference type="PROSITE" id="PS51257">
    <property type="entry name" value="PROKAR_LIPOPROTEIN"/>
    <property type="match status" value="1"/>
</dbReference>
<evidence type="ECO:0000256" key="1">
    <source>
        <dbReference type="SAM" id="SignalP"/>
    </source>
</evidence>
<dbReference type="InterPro" id="IPR006059">
    <property type="entry name" value="SBP"/>
</dbReference>
<dbReference type="Proteomes" id="UP001183585">
    <property type="component" value="Unassembled WGS sequence"/>
</dbReference>
<dbReference type="SUPFAM" id="SSF53850">
    <property type="entry name" value="Periplasmic binding protein-like II"/>
    <property type="match status" value="1"/>
</dbReference>
<proteinExistence type="predicted"/>
<dbReference type="PANTHER" id="PTHR43649">
    <property type="entry name" value="ARABINOSE-BINDING PROTEIN-RELATED"/>
    <property type="match status" value="1"/>
</dbReference>
<name>A0ABU2CK70_9MICO</name>
<evidence type="ECO:0000313" key="3">
    <source>
        <dbReference type="Proteomes" id="UP001183585"/>
    </source>
</evidence>
<dbReference type="RefSeq" id="WP_274995490.1">
    <property type="nucleotide sequence ID" value="NZ_JAJQQP010000010.1"/>
</dbReference>
<dbReference type="EMBL" id="JAVDYE010000001">
    <property type="protein sequence ID" value="MDR7381740.1"/>
    <property type="molecule type" value="Genomic_DNA"/>
</dbReference>
<feature type="chain" id="PRO_5046864969" evidence="1">
    <location>
        <begin position="24"/>
        <end position="429"/>
    </location>
</feature>
<sequence>MRKHTAVLAAGSLALALGLAACSSGGDTGGEAEDGRTLKVWWWENDDSALSAAWNTAIDIFEEEHPDVEVQFELKTYEQMQQSGQLILDSNDAPDVLEYLKGNATAGVVSKAGLLTDLTDVAAERGWDLDNTAQDVGLYENGLMGSGQRYGVTNYGEYVGLFYNTDMLAEYDLDTPETLEDLEAVMQTFVDNDITPLALGSADYPGTHLLYALALTHMDENSLAAYQQFSGEPDWSAWEQAATTLTEWVDKGYISTDSTGIPAQDSGNAFVAGNYPLFYSGTWWAGSFTSDITDFEWDQVLFPGNDLHPGSGGNLWVVPEKAKNKELAYDFIEITQRPEVQNQLGDLGGVPVAAEDDGVTEPVGKLTTERFNELLSGESGQLAWYPDWPVAGLNDVLIAQTSDLVQGNVDPAQAASNIQAAYDAGKPQG</sequence>
<feature type="signal peptide" evidence="1">
    <location>
        <begin position="1"/>
        <end position="23"/>
    </location>
</feature>
<evidence type="ECO:0000313" key="2">
    <source>
        <dbReference type="EMBL" id="MDR7381740.1"/>
    </source>
</evidence>
<dbReference type="Gene3D" id="3.40.190.10">
    <property type="entry name" value="Periplasmic binding protein-like II"/>
    <property type="match status" value="1"/>
</dbReference>
<dbReference type="InterPro" id="IPR050490">
    <property type="entry name" value="Bact_solute-bd_prot1"/>
</dbReference>
<organism evidence="2 3">
    <name type="scientific">Promicromonospora iranensis</name>
    <dbReference type="NCBI Taxonomy" id="1105144"/>
    <lineage>
        <taxon>Bacteria</taxon>
        <taxon>Bacillati</taxon>
        <taxon>Actinomycetota</taxon>
        <taxon>Actinomycetes</taxon>
        <taxon>Micrococcales</taxon>
        <taxon>Promicromonosporaceae</taxon>
        <taxon>Promicromonospora</taxon>
    </lineage>
</organism>
<dbReference type="Pfam" id="PF01547">
    <property type="entry name" value="SBP_bac_1"/>
    <property type="match status" value="1"/>
</dbReference>
<gene>
    <name evidence="2" type="ORF">J2S48_001255</name>
</gene>
<keyword evidence="3" id="KW-1185">Reference proteome</keyword>
<accession>A0ABU2CK70</accession>
<keyword evidence="1" id="KW-0732">Signal</keyword>
<dbReference type="PANTHER" id="PTHR43649:SF12">
    <property type="entry name" value="DIACETYLCHITOBIOSE BINDING PROTEIN DASA"/>
    <property type="match status" value="1"/>
</dbReference>